<feature type="transmembrane region" description="Helical" evidence="6">
    <location>
        <begin position="390"/>
        <end position="412"/>
    </location>
</feature>
<dbReference type="RefSeq" id="WP_263846691.1">
    <property type="nucleotide sequence ID" value="NZ_JAOWKW010000001.1"/>
</dbReference>
<dbReference type="Proteomes" id="UP001526166">
    <property type="component" value="Unassembled WGS sequence"/>
</dbReference>
<keyword evidence="8" id="KW-1185">Reference proteome</keyword>
<comment type="caution">
    <text evidence="7">The sequence shown here is derived from an EMBL/GenBank/DDBJ whole genome shotgun (WGS) entry which is preliminary data.</text>
</comment>
<feature type="transmembrane region" description="Helical" evidence="6">
    <location>
        <begin position="103"/>
        <end position="124"/>
    </location>
</feature>
<reference evidence="7 8" key="1">
    <citation type="submission" date="2022-10" db="EMBL/GenBank/DDBJ databases">
        <title>Sinirhodobacter sp. nov., isolated from ocean surface sediments.</title>
        <authorList>
            <person name="He W."/>
            <person name="Wang L."/>
            <person name="Zhang D.-F."/>
        </authorList>
    </citation>
    <scope>NUCLEOTIDE SEQUENCE [LARGE SCALE GENOMIC DNA]</scope>
    <source>
        <strain evidence="7 8">WL0115</strain>
    </source>
</reference>
<dbReference type="InterPro" id="IPR050495">
    <property type="entry name" value="ATG22/LtaA_families"/>
</dbReference>
<evidence type="ECO:0000313" key="7">
    <source>
        <dbReference type="EMBL" id="MCV2877243.1"/>
    </source>
</evidence>
<feature type="transmembrane region" description="Helical" evidence="6">
    <location>
        <begin position="313"/>
        <end position="332"/>
    </location>
</feature>
<dbReference type="InterPro" id="IPR024671">
    <property type="entry name" value="Atg22-like"/>
</dbReference>
<feature type="transmembrane region" description="Helical" evidence="6">
    <location>
        <begin position="12"/>
        <end position="34"/>
    </location>
</feature>
<evidence type="ECO:0000313" key="8">
    <source>
        <dbReference type="Proteomes" id="UP001526166"/>
    </source>
</evidence>
<dbReference type="EMBL" id="JAOWKW010000001">
    <property type="protein sequence ID" value="MCV2877243.1"/>
    <property type="molecule type" value="Genomic_DNA"/>
</dbReference>
<protein>
    <submittedName>
        <fullName evidence="7">MFS transporter</fullName>
    </submittedName>
</protein>
<keyword evidence="2" id="KW-0813">Transport</keyword>
<feature type="transmembrane region" description="Helical" evidence="6">
    <location>
        <begin position="145"/>
        <end position="166"/>
    </location>
</feature>
<dbReference type="SUPFAM" id="SSF103473">
    <property type="entry name" value="MFS general substrate transporter"/>
    <property type="match status" value="1"/>
</dbReference>
<dbReference type="Gene3D" id="1.20.1250.20">
    <property type="entry name" value="MFS general substrate transporter like domains"/>
    <property type="match status" value="1"/>
</dbReference>
<dbReference type="PANTHER" id="PTHR23519:SF1">
    <property type="entry name" value="AUTOPHAGY-RELATED PROTEIN 22"/>
    <property type="match status" value="1"/>
</dbReference>
<evidence type="ECO:0000256" key="2">
    <source>
        <dbReference type="ARBA" id="ARBA00022448"/>
    </source>
</evidence>
<evidence type="ECO:0000256" key="5">
    <source>
        <dbReference type="ARBA" id="ARBA00023136"/>
    </source>
</evidence>
<dbReference type="Pfam" id="PF11700">
    <property type="entry name" value="ATG22"/>
    <property type="match status" value="1"/>
</dbReference>
<feature type="transmembrane region" description="Helical" evidence="6">
    <location>
        <begin position="46"/>
        <end position="67"/>
    </location>
</feature>
<accession>A0ABT2ZUE1</accession>
<proteinExistence type="predicted"/>
<feature type="transmembrane region" description="Helical" evidence="6">
    <location>
        <begin position="352"/>
        <end position="370"/>
    </location>
</feature>
<sequence length="449" mass="48498">MITTRKRIWGWFFFDWASQPYNTLLLTFIFAPFMKELLGSGSNAQTVWGYGVGLAGLLIAIASPLLGAIADRSGRRMPFIWLFSLMYVLGAWGLWYAEPGNFSLILIMTSFAIGMIGMEFATTFTNAMLPDLAPREEIGKISGSGWAFGYVGGMVALIIMLVLLQVNPNTGRTLVGLPPLFGLDIATREDTRIVGPLTAVWYAVFMIPFFLWVREPRHPGAVPVARAAREAWPQLRQTLRRLPRNRSLFAFLLSSMFYRDALNGIYTFGGLYAAGVLDWSITQIGIFGILAAITGAVFAWLGGKADDRFGPKAVILFTVVLLTAVVVGVVYISRESVFGMAVGPDSILPDVAFYVMGGLIGAGGGALQAASRTMMVHQAEPGRMTESFGLYALTGKATAFIAPLSIGVVTHLTGNQALGITPLIVLFVLGLGLLRWVKPNGAPQPQSAG</sequence>
<name>A0ABT2ZUE1_9RHOB</name>
<feature type="transmembrane region" description="Helical" evidence="6">
    <location>
        <begin position="79"/>
        <end position="97"/>
    </location>
</feature>
<feature type="transmembrane region" description="Helical" evidence="6">
    <location>
        <begin position="418"/>
        <end position="437"/>
    </location>
</feature>
<comment type="subcellular location">
    <subcellularLocation>
        <location evidence="1">Endomembrane system</location>
        <topology evidence="1">Multi-pass membrane protein</topology>
    </subcellularLocation>
</comment>
<organism evidence="7 8">
    <name type="scientific">Sedimentimonas flavescens</name>
    <dbReference type="NCBI Taxonomy" id="2851012"/>
    <lineage>
        <taxon>Bacteria</taxon>
        <taxon>Pseudomonadati</taxon>
        <taxon>Pseudomonadota</taxon>
        <taxon>Alphaproteobacteria</taxon>
        <taxon>Rhodobacterales</taxon>
        <taxon>Rhodobacter group</taxon>
        <taxon>Sedimentimonas</taxon>
    </lineage>
</organism>
<evidence type="ECO:0000256" key="1">
    <source>
        <dbReference type="ARBA" id="ARBA00004127"/>
    </source>
</evidence>
<feature type="transmembrane region" description="Helical" evidence="6">
    <location>
        <begin position="281"/>
        <end position="301"/>
    </location>
</feature>
<evidence type="ECO:0000256" key="6">
    <source>
        <dbReference type="SAM" id="Phobius"/>
    </source>
</evidence>
<evidence type="ECO:0000256" key="3">
    <source>
        <dbReference type="ARBA" id="ARBA00022692"/>
    </source>
</evidence>
<keyword evidence="3 6" id="KW-0812">Transmembrane</keyword>
<feature type="transmembrane region" description="Helical" evidence="6">
    <location>
        <begin position="248"/>
        <end position="269"/>
    </location>
</feature>
<keyword evidence="5 6" id="KW-0472">Membrane</keyword>
<keyword evidence="4 6" id="KW-1133">Transmembrane helix</keyword>
<gene>
    <name evidence="7" type="ORF">OE699_00130</name>
</gene>
<evidence type="ECO:0000256" key="4">
    <source>
        <dbReference type="ARBA" id="ARBA00022989"/>
    </source>
</evidence>
<feature type="transmembrane region" description="Helical" evidence="6">
    <location>
        <begin position="193"/>
        <end position="213"/>
    </location>
</feature>
<dbReference type="InterPro" id="IPR036259">
    <property type="entry name" value="MFS_trans_sf"/>
</dbReference>
<dbReference type="PANTHER" id="PTHR23519">
    <property type="entry name" value="AUTOPHAGY-RELATED PROTEIN 22"/>
    <property type="match status" value="1"/>
</dbReference>